<dbReference type="AlphaFoldDB" id="A0A1G6RYD8"/>
<accession>A0A1G6RYD8</accession>
<name>A0A1G6RYD8_9BRAD</name>
<organism evidence="1 2">
    <name type="scientific">Bradyrhizobium brasilense</name>
    <dbReference type="NCBI Taxonomy" id="1419277"/>
    <lineage>
        <taxon>Bacteria</taxon>
        <taxon>Pseudomonadati</taxon>
        <taxon>Pseudomonadota</taxon>
        <taxon>Alphaproteobacteria</taxon>
        <taxon>Hyphomicrobiales</taxon>
        <taxon>Nitrobacteraceae</taxon>
        <taxon>Bradyrhizobium</taxon>
    </lineage>
</organism>
<dbReference type="Proteomes" id="UP000199245">
    <property type="component" value="Unassembled WGS sequence"/>
</dbReference>
<dbReference type="RefSeq" id="WP_092082101.1">
    <property type="nucleotide sequence ID" value="NZ_FMZW01000007.1"/>
</dbReference>
<evidence type="ECO:0000313" key="1">
    <source>
        <dbReference type="EMBL" id="SDD09598.1"/>
    </source>
</evidence>
<evidence type="ECO:0000313" key="2">
    <source>
        <dbReference type="Proteomes" id="UP000199245"/>
    </source>
</evidence>
<reference evidence="1 2" key="1">
    <citation type="submission" date="2016-10" db="EMBL/GenBank/DDBJ databases">
        <authorList>
            <person name="de Groot N.N."/>
        </authorList>
    </citation>
    <scope>NUCLEOTIDE SEQUENCE [LARGE SCALE GENOMIC DNA]</scope>
    <source>
        <strain evidence="1 2">R5</strain>
    </source>
</reference>
<protein>
    <submittedName>
        <fullName evidence="1">Uncharacterized protein</fullName>
    </submittedName>
</protein>
<dbReference type="EMBL" id="FMZW01000007">
    <property type="protein sequence ID" value="SDD09598.1"/>
    <property type="molecule type" value="Genomic_DNA"/>
</dbReference>
<sequence>MMDVGELLSKFTEVFLEIETAVRDLTFQDALVIDESRLDLLFPCIRFAPAAQDVPSTLFTLETLNLQ</sequence>
<gene>
    <name evidence="1" type="ORF">SAMN05216337_1007176</name>
</gene>
<proteinExistence type="predicted"/>